<name>A0A3M7LAX5_9FLAO</name>
<reference evidence="1 2" key="1">
    <citation type="submission" date="2018-08" db="EMBL/GenBank/DDBJ databases">
        <title>Chryseobacterium nematophagum: a novel matrix digesting pathogen of nematodes.</title>
        <authorList>
            <person name="Page A."/>
            <person name="Roberts M."/>
            <person name="Felix M.-A."/>
            <person name="Weir W."/>
        </authorList>
    </citation>
    <scope>NUCLEOTIDE SEQUENCE [LARGE SCALE GENOMIC DNA]</scope>
    <source>
        <strain evidence="1 2">JUb275</strain>
    </source>
</reference>
<gene>
    <name evidence="1" type="ORF">D1632_13895</name>
</gene>
<dbReference type="Proteomes" id="UP000267524">
    <property type="component" value="Unassembled WGS sequence"/>
</dbReference>
<proteinExistence type="predicted"/>
<dbReference type="Pfam" id="PF17660">
    <property type="entry name" value="BTRD1"/>
    <property type="match status" value="2"/>
</dbReference>
<dbReference type="RefSeq" id="WP_122547830.1">
    <property type="nucleotide sequence ID" value="NZ_QWIV01000014.1"/>
</dbReference>
<organism evidence="1 2">
    <name type="scientific">Chryseobacterium nematophagum</name>
    <dbReference type="NCBI Taxonomy" id="2305228"/>
    <lineage>
        <taxon>Bacteria</taxon>
        <taxon>Pseudomonadati</taxon>
        <taxon>Bacteroidota</taxon>
        <taxon>Flavobacteriia</taxon>
        <taxon>Flavobacteriales</taxon>
        <taxon>Weeksellaceae</taxon>
        <taxon>Chryseobacterium group</taxon>
        <taxon>Chryseobacterium</taxon>
    </lineage>
</organism>
<evidence type="ECO:0000313" key="2">
    <source>
        <dbReference type="Proteomes" id="UP000267524"/>
    </source>
</evidence>
<evidence type="ECO:0000313" key="1">
    <source>
        <dbReference type="EMBL" id="RMZ58682.1"/>
    </source>
</evidence>
<protein>
    <submittedName>
        <fullName evidence="1">Uncharacterized protein</fullName>
    </submittedName>
</protein>
<accession>A0A3M7LAX5</accession>
<comment type="caution">
    <text evidence="1">The sequence shown here is derived from an EMBL/GenBank/DDBJ whole genome shotgun (WGS) entry which is preliminary data.</text>
</comment>
<dbReference type="InterPro" id="IPR049511">
    <property type="entry name" value="PGH-like_rpt"/>
</dbReference>
<sequence>MESNGKKCRKLIFFCILIGTFLGHFKIKGQEWILKYNLTEREYQSLFNQLSKTHYPQSISVVNHKGENRFACLWYIQPKKFARWEARHNIKPEDMGTFQTQFVKDNMIPTNIVGYLNPDRKLRFAGVWKSDDVYRANVQYWIRQDENLLTSVEDYLKKEESLQNNLPYSLSTYEDEDGTFKYSINTQNVGTKNEYGISAFQDEKMFKELLKTCMDINYYPLDLSIINDKGENFYSGLWMYYPSSREWGITFHTGLEKLDQLIASKTEAGLTPSLIRGYINDGNLDYMILWNKVK</sequence>
<keyword evidence="2" id="KW-1185">Reference proteome</keyword>
<dbReference type="EMBL" id="QWIV01000014">
    <property type="protein sequence ID" value="RMZ58682.1"/>
    <property type="molecule type" value="Genomic_DNA"/>
</dbReference>
<dbReference type="AlphaFoldDB" id="A0A3M7LAX5"/>